<dbReference type="InterPro" id="IPR026912">
    <property type="entry name" value="Adenine_deam_C"/>
</dbReference>
<dbReference type="Gene3D" id="3.20.20.140">
    <property type="entry name" value="Metal-dependent hydrolases"/>
    <property type="match status" value="1"/>
</dbReference>
<comment type="similarity">
    <text evidence="1 6">Belongs to the metallo-dependent hydrolases superfamily. Adenine deaminase family.</text>
</comment>
<name>A0A7X2PAZ0_9FIRM</name>
<evidence type="ECO:0000313" key="9">
    <source>
        <dbReference type="EMBL" id="MST83046.1"/>
    </source>
</evidence>
<feature type="domain" description="Adenine deaminase C-terminal" evidence="8">
    <location>
        <begin position="395"/>
        <end position="562"/>
    </location>
</feature>
<evidence type="ECO:0000256" key="5">
    <source>
        <dbReference type="ARBA" id="ARBA00047720"/>
    </source>
</evidence>
<dbReference type="PANTHER" id="PTHR11113">
    <property type="entry name" value="N-ACETYLGLUCOSAMINE-6-PHOSPHATE DEACETYLASE"/>
    <property type="match status" value="1"/>
</dbReference>
<dbReference type="SUPFAM" id="SSF51556">
    <property type="entry name" value="Metallo-dependent hydrolases"/>
    <property type="match status" value="1"/>
</dbReference>
<dbReference type="InterPro" id="IPR011059">
    <property type="entry name" value="Metal-dep_hydrolase_composite"/>
</dbReference>
<feature type="domain" description="Amidohydrolase-related" evidence="7">
    <location>
        <begin position="66"/>
        <end position="349"/>
    </location>
</feature>
<comment type="cofactor">
    <cofactor evidence="6">
        <name>Mn(2+)</name>
        <dbReference type="ChEBI" id="CHEBI:29035"/>
    </cofactor>
</comment>
<dbReference type="SUPFAM" id="SSF51338">
    <property type="entry name" value="Composite domain of metallo-dependent hydrolases"/>
    <property type="match status" value="1"/>
</dbReference>
<organism evidence="9 10">
    <name type="scientific">Bilifractor porci</name>
    <dbReference type="NCBI Taxonomy" id="2606636"/>
    <lineage>
        <taxon>Bacteria</taxon>
        <taxon>Bacillati</taxon>
        <taxon>Bacillota</taxon>
        <taxon>Clostridia</taxon>
        <taxon>Lachnospirales</taxon>
        <taxon>Lachnospiraceae</taxon>
        <taxon>Bilifractor</taxon>
    </lineage>
</organism>
<dbReference type="EMBL" id="VUMV01000014">
    <property type="protein sequence ID" value="MST83046.1"/>
    <property type="molecule type" value="Genomic_DNA"/>
</dbReference>
<dbReference type="InterPro" id="IPR032466">
    <property type="entry name" value="Metal_Hydrolase"/>
</dbReference>
<reference evidence="9 10" key="1">
    <citation type="submission" date="2019-08" db="EMBL/GenBank/DDBJ databases">
        <title>In-depth cultivation of the pig gut microbiome towards novel bacterial diversity and tailored functional studies.</title>
        <authorList>
            <person name="Wylensek D."/>
            <person name="Hitch T.C.A."/>
            <person name="Clavel T."/>
        </authorList>
    </citation>
    <scope>NUCLEOTIDE SEQUENCE [LARGE SCALE GENOMIC DNA]</scope>
    <source>
        <strain evidence="9 10">Oil+RF-744-WCA-WT-13</strain>
    </source>
</reference>
<keyword evidence="4 6" id="KW-0464">Manganese</keyword>
<dbReference type="PANTHER" id="PTHR11113:SF2">
    <property type="entry name" value="ADENINE DEAMINASE"/>
    <property type="match status" value="1"/>
</dbReference>
<protein>
    <recommendedName>
        <fullName evidence="2 6">Adenine deaminase</fullName>
        <shortName evidence="6">Adenase</shortName>
        <shortName evidence="6">Adenine aminase</shortName>
        <ecNumber evidence="2 6">3.5.4.2</ecNumber>
    </recommendedName>
</protein>
<keyword evidence="10" id="KW-1185">Reference proteome</keyword>
<comment type="catalytic activity">
    <reaction evidence="5 6">
        <text>adenine + H2O + H(+) = hypoxanthine + NH4(+)</text>
        <dbReference type="Rhea" id="RHEA:23688"/>
        <dbReference type="ChEBI" id="CHEBI:15377"/>
        <dbReference type="ChEBI" id="CHEBI:15378"/>
        <dbReference type="ChEBI" id="CHEBI:16708"/>
        <dbReference type="ChEBI" id="CHEBI:17368"/>
        <dbReference type="ChEBI" id="CHEBI:28938"/>
        <dbReference type="EC" id="3.5.4.2"/>
    </reaction>
</comment>
<dbReference type="NCBIfam" id="TIGR01178">
    <property type="entry name" value="ade"/>
    <property type="match status" value="1"/>
</dbReference>
<dbReference type="GO" id="GO:0000034">
    <property type="term" value="F:adenine deaminase activity"/>
    <property type="evidence" value="ECO:0007669"/>
    <property type="project" value="UniProtKB-UniRule"/>
</dbReference>
<sequence>MKLEKYMGCSKAARKLVPADLVLKNAKIVNVFTDRVEEGNIAVTNGMIVGIGDFSGKEEIDLKGQYVTSGFIDAHLHLESTLVNPQVLINKAEEHGTTTFIVDPHEVANVSGTDGIDYLLSQTENLPAHVYVMIASCVPATPIDDNGCTLHAEQMKKYLDNRRVLGLGEVMDCMSVINGDPSMNEKIELFDGKVKDGHAPNLSDEELAAYVIAGVTTDHEGTTYEYVMKERSMGMTCHIREGSAARNLEMIVKGIVENNTNTEGFCFCTDDKHIEDITREGDIDHNVRKAVSMGISPIAAVKMATIQPARCYGLRRTGAVAPGFDADLVVWDSLKEFHAQMVFYKGQLVRPHHRKEPACPPELMDTIHVGPVDPEKLKLRADGTPFPVIEMIPGQILTKRRDLVLPADSDTGMFAPDGKIDKIAVFERHHATGKIGVGAVAGFCLKGGAIASSVSHDSHNIIVIGDNDADILAAVREIERTHGGYTIVRNGEVFDTLELPVMGLISDKSYTYVNKKLRRMIACAHKMGVPKDMDPFITLSFMALPVIPSIRCTPRGVYSVTESRFLT</sequence>
<dbReference type="RefSeq" id="WP_330579218.1">
    <property type="nucleotide sequence ID" value="NZ_VUMV01000014.1"/>
</dbReference>
<evidence type="ECO:0000256" key="6">
    <source>
        <dbReference type="HAMAP-Rule" id="MF_01518"/>
    </source>
</evidence>
<evidence type="ECO:0000256" key="1">
    <source>
        <dbReference type="ARBA" id="ARBA00006773"/>
    </source>
</evidence>
<dbReference type="CDD" id="cd01295">
    <property type="entry name" value="AdeC"/>
    <property type="match status" value="1"/>
</dbReference>
<dbReference type="Gene3D" id="2.30.40.10">
    <property type="entry name" value="Urease, subunit C, domain 1"/>
    <property type="match status" value="1"/>
</dbReference>
<dbReference type="AlphaFoldDB" id="A0A7X2PAZ0"/>
<dbReference type="Proteomes" id="UP000466864">
    <property type="component" value="Unassembled WGS sequence"/>
</dbReference>
<dbReference type="Pfam" id="PF01979">
    <property type="entry name" value="Amidohydro_1"/>
    <property type="match status" value="1"/>
</dbReference>
<comment type="caution">
    <text evidence="9">The sequence shown here is derived from an EMBL/GenBank/DDBJ whole genome shotgun (WGS) entry which is preliminary data.</text>
</comment>
<dbReference type="HAMAP" id="MF_01518">
    <property type="entry name" value="Adenine_deamin"/>
    <property type="match status" value="1"/>
</dbReference>
<evidence type="ECO:0000259" key="7">
    <source>
        <dbReference type="Pfam" id="PF01979"/>
    </source>
</evidence>
<evidence type="ECO:0000313" key="10">
    <source>
        <dbReference type="Proteomes" id="UP000466864"/>
    </source>
</evidence>
<dbReference type="InterPro" id="IPR006680">
    <property type="entry name" value="Amidohydro-rel"/>
</dbReference>
<proteinExistence type="inferred from homology"/>
<evidence type="ECO:0000256" key="3">
    <source>
        <dbReference type="ARBA" id="ARBA00022801"/>
    </source>
</evidence>
<dbReference type="GO" id="GO:0006146">
    <property type="term" value="P:adenine catabolic process"/>
    <property type="evidence" value="ECO:0007669"/>
    <property type="project" value="InterPro"/>
</dbReference>
<dbReference type="InterPro" id="IPR006679">
    <property type="entry name" value="Adenine_deam"/>
</dbReference>
<dbReference type="Pfam" id="PF13382">
    <property type="entry name" value="Adenine_deam_C"/>
    <property type="match status" value="1"/>
</dbReference>
<keyword evidence="3 6" id="KW-0378">Hydrolase</keyword>
<gene>
    <name evidence="6 9" type="primary">ade</name>
    <name evidence="9" type="ORF">FYJ60_12135</name>
</gene>
<evidence type="ECO:0000259" key="8">
    <source>
        <dbReference type="Pfam" id="PF13382"/>
    </source>
</evidence>
<evidence type="ECO:0000256" key="2">
    <source>
        <dbReference type="ARBA" id="ARBA00012782"/>
    </source>
</evidence>
<accession>A0A7X2PAZ0</accession>
<dbReference type="EC" id="3.5.4.2" evidence="2 6"/>
<evidence type="ECO:0000256" key="4">
    <source>
        <dbReference type="ARBA" id="ARBA00023211"/>
    </source>
</evidence>